<feature type="transmembrane region" description="Helical" evidence="1">
    <location>
        <begin position="53"/>
        <end position="73"/>
    </location>
</feature>
<name>A0ABQ2AEC6_9PSED</name>
<keyword evidence="1" id="KW-1133">Transmembrane helix</keyword>
<accession>A0ABQ2AEC6</accession>
<keyword evidence="3" id="KW-1185">Reference proteome</keyword>
<dbReference type="Proteomes" id="UP000655550">
    <property type="component" value="Unassembled WGS sequence"/>
</dbReference>
<evidence type="ECO:0000313" key="3">
    <source>
        <dbReference type="Proteomes" id="UP000655550"/>
    </source>
</evidence>
<reference evidence="3" key="1">
    <citation type="journal article" date="2019" name="Int. J. Syst. Evol. Microbiol.">
        <title>The Global Catalogue of Microorganisms (GCM) 10K type strain sequencing project: providing services to taxonomists for standard genome sequencing and annotation.</title>
        <authorList>
            <consortium name="The Broad Institute Genomics Platform"/>
            <consortium name="The Broad Institute Genome Sequencing Center for Infectious Disease"/>
            <person name="Wu L."/>
            <person name="Ma J."/>
        </authorList>
    </citation>
    <scope>NUCLEOTIDE SEQUENCE [LARGE SCALE GENOMIC DNA]</scope>
    <source>
        <strain evidence="3">CCM 8778</strain>
    </source>
</reference>
<proteinExistence type="predicted"/>
<evidence type="ECO:0000256" key="1">
    <source>
        <dbReference type="SAM" id="Phobius"/>
    </source>
</evidence>
<feature type="transmembrane region" description="Helical" evidence="1">
    <location>
        <begin position="93"/>
        <end position="114"/>
    </location>
</feature>
<organism evidence="2 3">
    <name type="scientific">Pseudomonas fluvialis</name>
    <dbReference type="NCBI Taxonomy" id="1793966"/>
    <lineage>
        <taxon>Bacteria</taxon>
        <taxon>Pseudomonadati</taxon>
        <taxon>Pseudomonadota</taxon>
        <taxon>Gammaproteobacteria</taxon>
        <taxon>Pseudomonadales</taxon>
        <taxon>Pseudomonadaceae</taxon>
        <taxon>Pseudomonas</taxon>
    </lineage>
</organism>
<feature type="transmembrane region" description="Helical" evidence="1">
    <location>
        <begin position="20"/>
        <end position="41"/>
    </location>
</feature>
<sequence>MQHPELSLAGKLDIGLSKGLCWLLGWSKTVSLWLIGLFMLASLPWTIFEYGEGLADLAPLEWLFMLLLALLLWRHIHYASHFALGFWHGLHRLLIAQGVMFVLGLVVLGAIAAVLQLDKHPEELLRLIPQEHPIDKIVTFGAVLLAIFLGVPRTPATQAPVPASVQTRVEPEITPLAKEASL</sequence>
<keyword evidence="1" id="KW-0812">Transmembrane</keyword>
<gene>
    <name evidence="2" type="ORF">GCM10007363_03710</name>
</gene>
<dbReference type="RefSeq" id="WP_093985988.1">
    <property type="nucleotide sequence ID" value="NZ_BMDE01000001.1"/>
</dbReference>
<comment type="caution">
    <text evidence="2">The sequence shown here is derived from an EMBL/GenBank/DDBJ whole genome shotgun (WGS) entry which is preliminary data.</text>
</comment>
<dbReference type="EMBL" id="BMDE01000001">
    <property type="protein sequence ID" value="GGH89184.1"/>
    <property type="molecule type" value="Genomic_DNA"/>
</dbReference>
<evidence type="ECO:0000313" key="2">
    <source>
        <dbReference type="EMBL" id="GGH89184.1"/>
    </source>
</evidence>
<protein>
    <submittedName>
        <fullName evidence="2">Uncharacterized protein</fullName>
    </submittedName>
</protein>
<keyword evidence="1" id="KW-0472">Membrane</keyword>